<proteinExistence type="inferred from homology"/>
<keyword evidence="1 5" id="KW-0805">Transcription regulation</keyword>
<protein>
    <submittedName>
        <fullName evidence="8">Mating-type protein MAT-1</fullName>
    </submittedName>
</protein>
<evidence type="ECO:0000256" key="3">
    <source>
        <dbReference type="ARBA" id="ARBA00023163"/>
    </source>
</evidence>
<dbReference type="Pfam" id="PF04769">
    <property type="entry name" value="MATalpha_HMGbox"/>
    <property type="match status" value="1"/>
</dbReference>
<feature type="domain" description="Alpha box" evidence="7">
    <location>
        <begin position="73"/>
        <end position="128"/>
    </location>
</feature>
<dbReference type="GO" id="GO:0005634">
    <property type="term" value="C:nucleus"/>
    <property type="evidence" value="ECO:0007669"/>
    <property type="project" value="UniProtKB-SubCell"/>
</dbReference>
<dbReference type="AlphaFoldDB" id="A0A0L0N8B2"/>
<dbReference type="Proteomes" id="UP000036947">
    <property type="component" value="Unassembled WGS sequence"/>
</dbReference>
<keyword evidence="4 5" id="KW-0539">Nucleus</keyword>
<keyword evidence="3 5" id="KW-0804">Transcription</keyword>
<reference evidence="8 9" key="1">
    <citation type="journal article" date="2015" name="BMC Genomics">
        <title>The genome of the truffle-parasite Tolypocladium ophioglossoides and the evolution of antifungal peptaibiotics.</title>
        <authorList>
            <person name="Quandt C.A."/>
            <person name="Bushley K.E."/>
            <person name="Spatafora J.W."/>
        </authorList>
    </citation>
    <scope>NUCLEOTIDE SEQUENCE [LARGE SCALE GENOMIC DNA]</scope>
    <source>
        <strain evidence="8 9">CBS 100239</strain>
    </source>
</reference>
<evidence type="ECO:0000256" key="4">
    <source>
        <dbReference type="ARBA" id="ARBA00023242"/>
    </source>
</evidence>
<dbReference type="GO" id="GO:0008301">
    <property type="term" value="F:DNA binding, bending"/>
    <property type="evidence" value="ECO:0007669"/>
    <property type="project" value="InterPro"/>
</dbReference>
<dbReference type="OrthoDB" id="5398665at2759"/>
<dbReference type="GO" id="GO:0045895">
    <property type="term" value="P:positive regulation of mating-type specific transcription, DNA-templated"/>
    <property type="evidence" value="ECO:0007669"/>
    <property type="project" value="InterPro"/>
</dbReference>
<sequence>MNLSKMLTREEIFHRLSSVQTQELLSLLSDEAIFQLASRYFQLTSAADFLAPVGAAAASFAPEQHARSTSSNRAKRPLNAFMAFRSYYLKLFPDVQQKTASGFLTTLWNKDPFRNKWTLIAKVYSFVRDAIGKDKVSLSYFLSLACPTMKIIDISAYLAALGWILHEEEGGLQKLVRDESAATLELESQDFPNRELELLSTLVRVGYFPDQGVDLMERMGSNQSGIMATRGTRYTLPVSYTKEKIDFINTIQTDPIQATKELLGDCYDEHVVHYLGVKSHNVQDVDSITHLPMQREYQDPRLFYNYSVSHSGVGMSGIDDPVMQLDNLPENESYDIDSPFDLDEILGLTQSEGERTAHLDPSPKRDPHDDFHHTF</sequence>
<dbReference type="InterPro" id="IPR006856">
    <property type="entry name" value="MATalpha_HMGbox"/>
</dbReference>
<comment type="caution">
    <text evidence="8">The sequence shown here is derived from an EMBL/GenBank/DDBJ whole genome shotgun (WGS) entry which is preliminary data.</text>
</comment>
<accession>A0A0L0N8B2</accession>
<keyword evidence="2 5" id="KW-0238">DNA-binding</keyword>
<dbReference type="PROSITE" id="PS51325">
    <property type="entry name" value="ALPHA_BOX"/>
    <property type="match status" value="1"/>
</dbReference>
<gene>
    <name evidence="8" type="ORF">TOPH_04981</name>
</gene>
<comment type="subcellular location">
    <subcellularLocation>
        <location evidence="5">Nucleus</location>
    </subcellularLocation>
</comment>
<comment type="similarity">
    <text evidence="5">Belongs to the MATALPHA1 family.</text>
</comment>
<evidence type="ECO:0000259" key="7">
    <source>
        <dbReference type="PROSITE" id="PS51325"/>
    </source>
</evidence>
<name>A0A0L0N8B2_TOLOC</name>
<evidence type="ECO:0000313" key="8">
    <source>
        <dbReference type="EMBL" id="KND90383.1"/>
    </source>
</evidence>
<organism evidence="8 9">
    <name type="scientific">Tolypocladium ophioglossoides (strain CBS 100239)</name>
    <name type="common">Snaketongue truffleclub</name>
    <name type="synonym">Elaphocordyceps ophioglossoides</name>
    <dbReference type="NCBI Taxonomy" id="1163406"/>
    <lineage>
        <taxon>Eukaryota</taxon>
        <taxon>Fungi</taxon>
        <taxon>Dikarya</taxon>
        <taxon>Ascomycota</taxon>
        <taxon>Pezizomycotina</taxon>
        <taxon>Sordariomycetes</taxon>
        <taxon>Hypocreomycetidae</taxon>
        <taxon>Hypocreales</taxon>
        <taxon>Ophiocordycipitaceae</taxon>
        <taxon>Tolypocladium</taxon>
    </lineage>
</organism>
<evidence type="ECO:0000256" key="1">
    <source>
        <dbReference type="ARBA" id="ARBA00023015"/>
    </source>
</evidence>
<evidence type="ECO:0000256" key="5">
    <source>
        <dbReference type="RuleBase" id="RU003516"/>
    </source>
</evidence>
<evidence type="ECO:0000256" key="2">
    <source>
        <dbReference type="ARBA" id="ARBA00023125"/>
    </source>
</evidence>
<evidence type="ECO:0000256" key="6">
    <source>
        <dbReference type="SAM" id="MobiDB-lite"/>
    </source>
</evidence>
<evidence type="ECO:0000313" key="9">
    <source>
        <dbReference type="Proteomes" id="UP000036947"/>
    </source>
</evidence>
<keyword evidence="9" id="KW-1185">Reference proteome</keyword>
<dbReference type="EMBL" id="LFRF01000013">
    <property type="protein sequence ID" value="KND90383.1"/>
    <property type="molecule type" value="Genomic_DNA"/>
</dbReference>
<feature type="region of interest" description="Disordered" evidence="6">
    <location>
        <begin position="352"/>
        <end position="375"/>
    </location>
</feature>